<dbReference type="Proteomes" id="UP001150879">
    <property type="component" value="Unassembled WGS sequence"/>
</dbReference>
<comment type="caution">
    <text evidence="2">The sequence shown here is derived from an EMBL/GenBank/DDBJ whole genome shotgun (WGS) entry which is preliminary data.</text>
</comment>
<reference evidence="2" key="1">
    <citation type="submission" date="2022-11" db="EMBL/GenBank/DDBJ databases">
        <authorList>
            <person name="Petersen C."/>
        </authorList>
    </citation>
    <scope>NUCLEOTIDE SEQUENCE</scope>
    <source>
        <strain evidence="2">IBT 16849</strain>
    </source>
</reference>
<dbReference type="EMBL" id="JAPQKP010000006">
    <property type="protein sequence ID" value="KAJ5185185.1"/>
    <property type="molecule type" value="Genomic_DNA"/>
</dbReference>
<dbReference type="Gene3D" id="3.40.605.10">
    <property type="entry name" value="Aldehyde Dehydrogenase, Chain A, domain 1"/>
    <property type="match status" value="1"/>
</dbReference>
<organism evidence="2 3">
    <name type="scientific">Penicillium cf. griseofulvum</name>
    <dbReference type="NCBI Taxonomy" id="2972120"/>
    <lineage>
        <taxon>Eukaryota</taxon>
        <taxon>Fungi</taxon>
        <taxon>Dikarya</taxon>
        <taxon>Ascomycota</taxon>
        <taxon>Pezizomycotina</taxon>
        <taxon>Eurotiomycetes</taxon>
        <taxon>Eurotiomycetidae</taxon>
        <taxon>Eurotiales</taxon>
        <taxon>Aspergillaceae</taxon>
        <taxon>Penicillium</taxon>
    </lineage>
</organism>
<evidence type="ECO:0000259" key="1">
    <source>
        <dbReference type="Pfam" id="PF00171"/>
    </source>
</evidence>
<dbReference type="InterPro" id="IPR016161">
    <property type="entry name" value="Ald_DH/histidinol_DH"/>
</dbReference>
<feature type="domain" description="Aldehyde dehydrogenase" evidence="1">
    <location>
        <begin position="13"/>
        <end position="56"/>
    </location>
</feature>
<keyword evidence="3" id="KW-1185">Reference proteome</keyword>
<accession>A0A9W9M115</accession>
<protein>
    <submittedName>
        <fullName evidence="2">Aldehyde/histidinol dehydrogenase</fullName>
    </submittedName>
</protein>
<dbReference type="InterPro" id="IPR015590">
    <property type="entry name" value="Aldehyde_DH_dom"/>
</dbReference>
<dbReference type="GO" id="GO:0016491">
    <property type="term" value="F:oxidoreductase activity"/>
    <property type="evidence" value="ECO:0007669"/>
    <property type="project" value="InterPro"/>
</dbReference>
<evidence type="ECO:0000313" key="3">
    <source>
        <dbReference type="Proteomes" id="UP001150879"/>
    </source>
</evidence>
<name>A0A9W9M115_9EURO</name>
<dbReference type="OrthoDB" id="310895at2759"/>
<evidence type="ECO:0000313" key="2">
    <source>
        <dbReference type="EMBL" id="KAJ5185185.1"/>
    </source>
</evidence>
<dbReference type="Pfam" id="PF00171">
    <property type="entry name" value="Aldedh"/>
    <property type="match status" value="1"/>
</dbReference>
<reference evidence="2" key="2">
    <citation type="journal article" date="2023" name="IMA Fungus">
        <title>Comparative genomic study of the Penicillium genus elucidates a diverse pangenome and 15 lateral gene transfer events.</title>
        <authorList>
            <person name="Petersen C."/>
            <person name="Sorensen T."/>
            <person name="Nielsen M.R."/>
            <person name="Sondergaard T.E."/>
            <person name="Sorensen J.L."/>
            <person name="Fitzpatrick D.A."/>
            <person name="Frisvad J.C."/>
            <person name="Nielsen K.L."/>
        </authorList>
    </citation>
    <scope>NUCLEOTIDE SEQUENCE</scope>
    <source>
        <strain evidence="2">IBT 16849</strain>
    </source>
</reference>
<dbReference type="SUPFAM" id="SSF53720">
    <property type="entry name" value="ALDH-like"/>
    <property type="match status" value="1"/>
</dbReference>
<dbReference type="InterPro" id="IPR016162">
    <property type="entry name" value="Ald_DH_N"/>
</dbReference>
<proteinExistence type="predicted"/>
<dbReference type="AlphaFoldDB" id="A0A9W9M115"/>
<gene>
    <name evidence="2" type="ORF">N7472_010025</name>
</gene>
<sequence>MTVDVEVVGFGFRESSSSKIFEVVYPYTQELVAQVKEANIEYVEHAVTAAKVAFPPGEIWLILESNNELVKLETLSAGRPISQFFDASFAAKFFGYTAGGGWTAAT</sequence>